<accession>A0A923SFT4</accession>
<sequence>MELNNNPNKEFEYSGSTKKDYVGLMIFAIIMGSICFLLAYYYNTQFEAIERGEEVHIFKELYKIYSTFGKWAVLVLFLGPGIGMFVGAYSHYKKHVAAKKKEWQPSKKKEA</sequence>
<dbReference type="AlphaFoldDB" id="A0A923SFT4"/>
<evidence type="ECO:0000256" key="1">
    <source>
        <dbReference type="SAM" id="Phobius"/>
    </source>
</evidence>
<organism evidence="2 3">
    <name type="scientific">Flavobacterium muglaense</name>
    <dbReference type="NCBI Taxonomy" id="2764716"/>
    <lineage>
        <taxon>Bacteria</taxon>
        <taxon>Pseudomonadati</taxon>
        <taxon>Bacteroidota</taxon>
        <taxon>Flavobacteriia</taxon>
        <taxon>Flavobacteriales</taxon>
        <taxon>Flavobacteriaceae</taxon>
        <taxon>Flavobacterium</taxon>
    </lineage>
</organism>
<keyword evidence="1" id="KW-0472">Membrane</keyword>
<evidence type="ECO:0000313" key="3">
    <source>
        <dbReference type="Proteomes" id="UP000641454"/>
    </source>
</evidence>
<dbReference type="Proteomes" id="UP000641454">
    <property type="component" value="Unassembled WGS sequence"/>
</dbReference>
<protein>
    <submittedName>
        <fullName evidence="2">Uncharacterized protein</fullName>
    </submittedName>
</protein>
<dbReference type="RefSeq" id="WP_187018645.1">
    <property type="nucleotide sequence ID" value="NZ_JACRUK010000022.1"/>
</dbReference>
<proteinExistence type="predicted"/>
<reference evidence="2 3" key="1">
    <citation type="submission" date="2020-08" db="EMBL/GenBank/DDBJ databases">
        <title>Description of novel Flavobacterium F-392 isolate.</title>
        <authorList>
            <person name="Saticioglu I.B."/>
            <person name="Duman M."/>
            <person name="Altun S."/>
        </authorList>
    </citation>
    <scope>NUCLEOTIDE SEQUENCE [LARGE SCALE GENOMIC DNA]</scope>
    <source>
        <strain evidence="2 3">F-392</strain>
    </source>
</reference>
<keyword evidence="1" id="KW-1133">Transmembrane helix</keyword>
<dbReference type="EMBL" id="JACRUL010000022">
    <property type="protein sequence ID" value="MBC5844810.1"/>
    <property type="molecule type" value="Genomic_DNA"/>
</dbReference>
<gene>
    <name evidence="2" type="ORF">H8R25_10215</name>
</gene>
<feature type="transmembrane region" description="Helical" evidence="1">
    <location>
        <begin position="21"/>
        <end position="42"/>
    </location>
</feature>
<comment type="caution">
    <text evidence="2">The sequence shown here is derived from an EMBL/GenBank/DDBJ whole genome shotgun (WGS) entry which is preliminary data.</text>
</comment>
<keyword evidence="3" id="KW-1185">Reference proteome</keyword>
<name>A0A923SFT4_9FLAO</name>
<keyword evidence="1" id="KW-0812">Transmembrane</keyword>
<feature type="transmembrane region" description="Helical" evidence="1">
    <location>
        <begin position="71"/>
        <end position="92"/>
    </location>
</feature>
<evidence type="ECO:0000313" key="2">
    <source>
        <dbReference type="EMBL" id="MBC5844810.1"/>
    </source>
</evidence>